<dbReference type="PANTHER" id="PTHR48059">
    <property type="entry name" value="POLYGALACTURONASE INHIBITOR 1"/>
    <property type="match status" value="1"/>
</dbReference>
<keyword evidence="2" id="KW-0732">Signal</keyword>
<sequence>MARSASALVAGFLLVLALLTLDAAQGQQPFPPTDPSDADALHAVFRQWRLEGEAAAEDPCMKRVWSGSFEINASIDCNCPAISRCRITGLNVTGYGNITEIPLALFNLTELVSMHFNNNNLSGSFPHESSLLRNLKSLWIFDNNVEGLIPEFIQNFTSLTDLYA</sequence>
<organism evidence="3 4">
    <name type="scientific">Miscanthus lutarioriparius</name>
    <dbReference type="NCBI Taxonomy" id="422564"/>
    <lineage>
        <taxon>Eukaryota</taxon>
        <taxon>Viridiplantae</taxon>
        <taxon>Streptophyta</taxon>
        <taxon>Embryophyta</taxon>
        <taxon>Tracheophyta</taxon>
        <taxon>Spermatophyta</taxon>
        <taxon>Magnoliopsida</taxon>
        <taxon>Liliopsida</taxon>
        <taxon>Poales</taxon>
        <taxon>Poaceae</taxon>
        <taxon>PACMAD clade</taxon>
        <taxon>Panicoideae</taxon>
        <taxon>Andropogonodae</taxon>
        <taxon>Andropogoneae</taxon>
        <taxon>Saccharinae</taxon>
        <taxon>Miscanthus</taxon>
    </lineage>
</organism>
<evidence type="ECO:0000313" key="4">
    <source>
        <dbReference type="Proteomes" id="UP000604825"/>
    </source>
</evidence>
<dbReference type="InterPro" id="IPR032675">
    <property type="entry name" value="LRR_dom_sf"/>
</dbReference>
<evidence type="ECO:0000256" key="1">
    <source>
        <dbReference type="ARBA" id="ARBA00004196"/>
    </source>
</evidence>
<keyword evidence="4" id="KW-1185">Reference proteome</keyword>
<dbReference type="EMBL" id="CAJGYO010000004">
    <property type="protein sequence ID" value="CAD6225135.1"/>
    <property type="molecule type" value="Genomic_DNA"/>
</dbReference>
<dbReference type="Gene3D" id="3.80.10.10">
    <property type="entry name" value="Ribonuclease Inhibitor"/>
    <property type="match status" value="1"/>
</dbReference>
<feature type="chain" id="PRO_5032470781" evidence="2">
    <location>
        <begin position="27"/>
        <end position="164"/>
    </location>
</feature>
<dbReference type="PANTHER" id="PTHR48059:SF30">
    <property type="entry name" value="OS06G0587000 PROTEIN"/>
    <property type="match status" value="1"/>
</dbReference>
<dbReference type="SUPFAM" id="SSF52058">
    <property type="entry name" value="L domain-like"/>
    <property type="match status" value="1"/>
</dbReference>
<feature type="signal peptide" evidence="2">
    <location>
        <begin position="1"/>
        <end position="26"/>
    </location>
</feature>
<accession>A0A811NK92</accession>
<dbReference type="InterPro" id="IPR051848">
    <property type="entry name" value="PGIP"/>
</dbReference>
<evidence type="ECO:0000313" key="3">
    <source>
        <dbReference type="EMBL" id="CAD6225135.1"/>
    </source>
</evidence>
<gene>
    <name evidence="3" type="ORF">NCGR_LOCUS17292</name>
</gene>
<dbReference type="OrthoDB" id="785976at2759"/>
<proteinExistence type="predicted"/>
<comment type="subcellular location">
    <subcellularLocation>
        <location evidence="1">Cell envelope</location>
    </subcellularLocation>
</comment>
<comment type="caution">
    <text evidence="3">The sequence shown here is derived from an EMBL/GenBank/DDBJ whole genome shotgun (WGS) entry which is preliminary data.</text>
</comment>
<name>A0A811NK92_9POAL</name>
<dbReference type="AlphaFoldDB" id="A0A811NK92"/>
<reference evidence="3" key="1">
    <citation type="submission" date="2020-10" db="EMBL/GenBank/DDBJ databases">
        <authorList>
            <person name="Han B."/>
            <person name="Lu T."/>
            <person name="Zhao Q."/>
            <person name="Huang X."/>
            <person name="Zhao Y."/>
        </authorList>
    </citation>
    <scope>NUCLEOTIDE SEQUENCE</scope>
</reference>
<evidence type="ECO:0000256" key="2">
    <source>
        <dbReference type="SAM" id="SignalP"/>
    </source>
</evidence>
<dbReference type="Proteomes" id="UP000604825">
    <property type="component" value="Unassembled WGS sequence"/>
</dbReference>
<protein>
    <submittedName>
        <fullName evidence="3">Uncharacterized protein</fullName>
    </submittedName>
</protein>